<feature type="region of interest" description="Disordered" evidence="1">
    <location>
        <begin position="1"/>
        <end position="31"/>
    </location>
</feature>
<evidence type="ECO:0000259" key="3">
    <source>
        <dbReference type="Pfam" id="PF04024"/>
    </source>
</evidence>
<accession>A0A4R5YC53</accession>
<evidence type="ECO:0000313" key="4">
    <source>
        <dbReference type="EMBL" id="TDL42253.1"/>
    </source>
</evidence>
<dbReference type="Pfam" id="PF04024">
    <property type="entry name" value="PspC"/>
    <property type="match status" value="1"/>
</dbReference>
<feature type="transmembrane region" description="Helical" evidence="2">
    <location>
        <begin position="314"/>
        <end position="334"/>
    </location>
</feature>
<evidence type="ECO:0000313" key="5">
    <source>
        <dbReference type="Proteomes" id="UP000295633"/>
    </source>
</evidence>
<organism evidence="4 5">
    <name type="scientific">Microbacterium oleivorans</name>
    <dbReference type="NCBI Taxonomy" id="273677"/>
    <lineage>
        <taxon>Bacteria</taxon>
        <taxon>Bacillati</taxon>
        <taxon>Actinomycetota</taxon>
        <taxon>Actinomycetes</taxon>
        <taxon>Micrococcales</taxon>
        <taxon>Microbacteriaceae</taxon>
        <taxon>Microbacterium</taxon>
    </lineage>
</organism>
<feature type="transmembrane region" description="Helical" evidence="2">
    <location>
        <begin position="154"/>
        <end position="175"/>
    </location>
</feature>
<proteinExistence type="predicted"/>
<keyword evidence="2" id="KW-1133">Transmembrane helix</keyword>
<dbReference type="InterPro" id="IPR007168">
    <property type="entry name" value="Phageshock_PspC_N"/>
</dbReference>
<reference evidence="4 5" key="1">
    <citation type="submission" date="2019-03" db="EMBL/GenBank/DDBJ databases">
        <title>Genome Sequencing and Assembly of Various Microbes Isolated from Partially Reclaimed Soil and Acid Mine Drainage (AMD) Site.</title>
        <authorList>
            <person name="Steinbock B."/>
            <person name="Bechtold R."/>
            <person name="Sevigny J.L."/>
            <person name="Thomas D."/>
            <person name="Cuthill L.R."/>
            <person name="Aveiro Johannsen E.J."/>
            <person name="Thomas K."/>
            <person name="Ghosh A."/>
        </authorList>
    </citation>
    <scope>NUCLEOTIDE SEQUENCE [LARGE SCALE GENOMIC DNA]</scope>
    <source>
        <strain evidence="4 5">F-B2</strain>
    </source>
</reference>
<dbReference type="Proteomes" id="UP000295633">
    <property type="component" value="Unassembled WGS sequence"/>
</dbReference>
<feature type="region of interest" description="Disordered" evidence="1">
    <location>
        <begin position="235"/>
        <end position="256"/>
    </location>
</feature>
<sequence>MAARRRPDHARNMPSPQTSAPPVDQPSSVPGGGDRFFEWTSTLGVMRMDGWFGGVAAGAAARWGVDPLIMRGILVVLAIIGFPVALVYGAAWAFLPDTAGRIPAQEAWHRRSHAGQVGALLFIAASFVPAPLPLILGVPSLVVLGGAYLGDVGVVVLLLAAAAIVFSVVAVLVAAPWRARRVRAATVDPAEADAPESAVSDPPPDRDAPAEPETPAGAATEDDLARWREQHAAWKEQDQAWRREQQDAARAARDHLRRERQESAAAFAAEAAAKRRERHAIAPRAPLAFVALAVGAAVIAGTIVALSTAGGDPIAAGLFVAALVLAGAMTASGALRRRSGFLAFVTAVTLLGGAAATGVTVGRELHFSTGSISNVDGSLSNGGDTFAQPWGHLWISLQETGRDDGRAHVQKRSGGTVVAVDDGVSVTAEIIVGDAWAAVSMPSDGFVLLDDLDGVDAVALPDGRTRYTLTLGDPSSSDTSEALLIEQDSGYVEFHLTSALDSEGNPS</sequence>
<feature type="transmembrane region" description="Helical" evidence="2">
    <location>
        <begin position="341"/>
        <end position="361"/>
    </location>
</feature>
<gene>
    <name evidence="4" type="ORF">E2R54_14860</name>
</gene>
<feature type="transmembrane region" description="Helical" evidence="2">
    <location>
        <begin position="117"/>
        <end position="142"/>
    </location>
</feature>
<protein>
    <submittedName>
        <fullName evidence="4">PspC domain-containing protein</fullName>
    </submittedName>
</protein>
<feature type="region of interest" description="Disordered" evidence="1">
    <location>
        <begin position="186"/>
        <end position="219"/>
    </location>
</feature>
<comment type="caution">
    <text evidence="4">The sequence shown here is derived from an EMBL/GenBank/DDBJ whole genome shotgun (WGS) entry which is preliminary data.</text>
</comment>
<name>A0A4R5YC53_9MICO</name>
<feature type="transmembrane region" description="Helical" evidence="2">
    <location>
        <begin position="285"/>
        <end position="308"/>
    </location>
</feature>
<dbReference type="AlphaFoldDB" id="A0A4R5YC53"/>
<keyword evidence="2" id="KW-0472">Membrane</keyword>
<feature type="transmembrane region" description="Helical" evidence="2">
    <location>
        <begin position="73"/>
        <end position="96"/>
    </location>
</feature>
<evidence type="ECO:0000256" key="1">
    <source>
        <dbReference type="SAM" id="MobiDB-lite"/>
    </source>
</evidence>
<feature type="compositionally biased region" description="Polar residues" evidence="1">
    <location>
        <begin position="14"/>
        <end position="28"/>
    </location>
</feature>
<evidence type="ECO:0000256" key="2">
    <source>
        <dbReference type="SAM" id="Phobius"/>
    </source>
</evidence>
<dbReference type="EMBL" id="SMZX01000003">
    <property type="protein sequence ID" value="TDL42253.1"/>
    <property type="molecule type" value="Genomic_DNA"/>
</dbReference>
<feature type="domain" description="Phage shock protein PspC N-terminal" evidence="3">
    <location>
        <begin position="48"/>
        <end position="97"/>
    </location>
</feature>
<keyword evidence="2" id="KW-0812">Transmembrane</keyword>